<organism evidence="4 5">
    <name type="scientific">Desmospora profundinema</name>
    <dbReference type="NCBI Taxonomy" id="1571184"/>
    <lineage>
        <taxon>Bacteria</taxon>
        <taxon>Bacillati</taxon>
        <taxon>Bacillota</taxon>
        <taxon>Bacilli</taxon>
        <taxon>Bacillales</taxon>
        <taxon>Thermoactinomycetaceae</taxon>
        <taxon>Desmospora</taxon>
    </lineage>
</organism>
<feature type="binding site" evidence="1">
    <location>
        <position position="54"/>
    </location>
    <ligand>
        <name>substrate</name>
    </ligand>
</feature>
<comment type="caution">
    <text evidence="1">Lacks conserved residue(s) required for the propagation of feature annotation.</text>
</comment>
<name>A0ABU1ISW5_9BACL</name>
<comment type="miscellaneous">
    <text evidence="1">Reaction mechanism of ThiL seems to utilize a direct, inline transfer of the gamma-phosphate of ATP to TMP rather than a phosphorylated enzyme intermediate.</text>
</comment>
<dbReference type="EC" id="2.7.4.16" evidence="1"/>
<dbReference type="InterPro" id="IPR036921">
    <property type="entry name" value="PurM-like_N_sf"/>
</dbReference>
<dbReference type="PANTHER" id="PTHR30270:SF0">
    <property type="entry name" value="THIAMINE-MONOPHOSPHATE KINASE"/>
    <property type="match status" value="1"/>
</dbReference>
<dbReference type="InterPro" id="IPR016188">
    <property type="entry name" value="PurM-like_N"/>
</dbReference>
<evidence type="ECO:0000259" key="3">
    <source>
        <dbReference type="Pfam" id="PF02769"/>
    </source>
</evidence>
<keyword evidence="1" id="KW-0547">Nucleotide-binding</keyword>
<keyword evidence="1 4" id="KW-0808">Transferase</keyword>
<sequence>MDEFTLIRRLLQHRITDPVDPRVEVDAGDDAAVLRGRKGMSTVVTCDTMVETIHFLPNTMDPFSIGWKCLTSNISDIAAMGGIPSYTFVSLAVADHWKPSALESLYQGMKALAEHYGVRLIGGDTVRSPHHLVVTLTLMGEVEEGRALLRSSAQPGDIFFVTGPLGASAAGLHLLLQSDQDGLSGDYPGLIEAHQRPHPQVDAGRWLLTSEARIALNDISDGLAQEAYDIAAASGVTVVLDGARLPLDDSIRSYAREVTHDPVDWALYGGEDFQLAGTVSRREWERVCRGAQDRGIRLIPVGWVEEGKPRVDYVDGEERRELTRRGFNHFRKG</sequence>
<reference evidence="4 5" key="1">
    <citation type="submission" date="2023-07" db="EMBL/GenBank/DDBJ databases">
        <title>Genomic Encyclopedia of Type Strains, Phase IV (KMG-IV): sequencing the most valuable type-strain genomes for metagenomic binning, comparative biology and taxonomic classification.</title>
        <authorList>
            <person name="Goeker M."/>
        </authorList>
    </citation>
    <scope>NUCLEOTIDE SEQUENCE [LARGE SCALE GENOMIC DNA]</scope>
    <source>
        <strain evidence="4 5">DSM 45903</strain>
    </source>
</reference>
<keyword evidence="1" id="KW-0067">ATP-binding</keyword>
<proteinExistence type="inferred from homology"/>
<feature type="binding site" evidence="1">
    <location>
        <position position="124"/>
    </location>
    <ligand>
        <name>Mg(2+)</name>
        <dbReference type="ChEBI" id="CHEBI:18420"/>
        <label>1</label>
    </ligand>
</feature>
<feature type="binding site" evidence="1">
    <location>
        <position position="218"/>
    </location>
    <ligand>
        <name>Mg(2+)</name>
        <dbReference type="ChEBI" id="CHEBI:18420"/>
        <label>3</label>
    </ligand>
</feature>
<accession>A0ABU1ISW5</accession>
<dbReference type="NCBIfam" id="TIGR01379">
    <property type="entry name" value="thiL"/>
    <property type="match status" value="1"/>
</dbReference>
<dbReference type="HAMAP" id="MF_02128">
    <property type="entry name" value="TMP_kinase"/>
    <property type="match status" value="1"/>
</dbReference>
<dbReference type="CDD" id="cd02194">
    <property type="entry name" value="ThiL"/>
    <property type="match status" value="1"/>
</dbReference>
<feature type="domain" description="PurM-like C-terminal" evidence="3">
    <location>
        <begin position="154"/>
        <end position="308"/>
    </location>
</feature>
<dbReference type="InterPro" id="IPR006283">
    <property type="entry name" value="ThiL-like"/>
</dbReference>
<feature type="binding site" evidence="1">
    <location>
        <position position="220"/>
    </location>
    <ligand>
        <name>ATP</name>
        <dbReference type="ChEBI" id="CHEBI:30616"/>
    </ligand>
</feature>
<feature type="binding site" evidence="1">
    <location>
        <begin position="123"/>
        <end position="124"/>
    </location>
    <ligand>
        <name>ATP</name>
        <dbReference type="ChEBI" id="CHEBI:30616"/>
    </ligand>
</feature>
<feature type="binding site" evidence="1">
    <location>
        <position position="106"/>
    </location>
    <ligand>
        <name>ATP</name>
        <dbReference type="ChEBI" id="CHEBI:30616"/>
    </ligand>
</feature>
<comment type="catalytic activity">
    <reaction evidence="1">
        <text>thiamine phosphate + ATP = thiamine diphosphate + ADP</text>
        <dbReference type="Rhea" id="RHEA:15913"/>
        <dbReference type="ChEBI" id="CHEBI:30616"/>
        <dbReference type="ChEBI" id="CHEBI:37575"/>
        <dbReference type="ChEBI" id="CHEBI:58937"/>
        <dbReference type="ChEBI" id="CHEBI:456216"/>
        <dbReference type="EC" id="2.7.4.16"/>
    </reaction>
</comment>
<feature type="binding site" evidence="1">
    <location>
        <position position="30"/>
    </location>
    <ligand>
        <name>Mg(2+)</name>
        <dbReference type="ChEBI" id="CHEBI:18420"/>
        <label>3</label>
    </ligand>
</feature>
<keyword evidence="1" id="KW-0460">Magnesium</keyword>
<feature type="binding site" evidence="1">
    <location>
        <position position="271"/>
    </location>
    <ligand>
        <name>substrate</name>
    </ligand>
</feature>
<keyword evidence="1" id="KW-0479">Metal-binding</keyword>
<dbReference type="GO" id="GO:0009030">
    <property type="term" value="F:thiamine-phosphate kinase activity"/>
    <property type="evidence" value="ECO:0007669"/>
    <property type="project" value="UniProtKB-EC"/>
</dbReference>
<dbReference type="Pfam" id="PF00586">
    <property type="entry name" value="AIRS"/>
    <property type="match status" value="1"/>
</dbReference>
<evidence type="ECO:0000256" key="1">
    <source>
        <dbReference type="HAMAP-Rule" id="MF_02128"/>
    </source>
</evidence>
<dbReference type="InterPro" id="IPR010918">
    <property type="entry name" value="PurM-like_C_dom"/>
</dbReference>
<keyword evidence="1 4" id="KW-0418">Kinase</keyword>
<feature type="binding site" evidence="1">
    <location>
        <position position="327"/>
    </location>
    <ligand>
        <name>substrate</name>
    </ligand>
</feature>
<comment type="function">
    <text evidence="1">Catalyzes the ATP-dependent phosphorylation of thiamine-monophosphate (TMP) to form thiamine-pyrophosphate (TPP), the active form of vitamin B1.</text>
</comment>
<dbReference type="Pfam" id="PF02769">
    <property type="entry name" value="AIRS_C"/>
    <property type="match status" value="1"/>
</dbReference>
<dbReference type="PIRSF" id="PIRSF005303">
    <property type="entry name" value="Thiam_monoph_kin"/>
    <property type="match status" value="1"/>
</dbReference>
<comment type="pathway">
    <text evidence="1">Cofactor biosynthesis; thiamine diphosphate biosynthesis; thiamine diphosphate from thiamine phosphate: step 1/1.</text>
</comment>
<dbReference type="Gene3D" id="3.30.1330.10">
    <property type="entry name" value="PurM-like, N-terminal domain"/>
    <property type="match status" value="1"/>
</dbReference>
<dbReference type="SUPFAM" id="SSF55326">
    <property type="entry name" value="PurM N-terminal domain-like"/>
    <property type="match status" value="1"/>
</dbReference>
<dbReference type="InterPro" id="IPR036676">
    <property type="entry name" value="PurM-like_C_sf"/>
</dbReference>
<keyword evidence="5" id="KW-1185">Reference proteome</keyword>
<feature type="binding site" evidence="1">
    <location>
        <position position="47"/>
    </location>
    <ligand>
        <name>Mg(2+)</name>
        <dbReference type="ChEBI" id="CHEBI:18420"/>
        <label>1</label>
    </ligand>
</feature>
<comment type="caution">
    <text evidence="4">The sequence shown here is derived from an EMBL/GenBank/DDBJ whole genome shotgun (WGS) entry which is preliminary data.</text>
</comment>
<feature type="binding site" evidence="1">
    <location>
        <position position="150"/>
    </location>
    <ligand>
        <name>ATP</name>
        <dbReference type="ChEBI" id="CHEBI:30616"/>
    </ligand>
</feature>
<dbReference type="Gene3D" id="3.90.650.10">
    <property type="entry name" value="PurM-like C-terminal domain"/>
    <property type="match status" value="1"/>
</dbReference>
<evidence type="ECO:0000259" key="2">
    <source>
        <dbReference type="Pfam" id="PF00586"/>
    </source>
</evidence>
<feature type="binding site" evidence="1">
    <location>
        <position position="45"/>
    </location>
    <ligand>
        <name>Mg(2+)</name>
        <dbReference type="ChEBI" id="CHEBI:18420"/>
        <label>4</label>
    </ligand>
</feature>
<protein>
    <recommendedName>
        <fullName evidence="1">Thiamine-monophosphate kinase</fullName>
        <shortName evidence="1">TMP kinase</shortName>
        <shortName evidence="1">Thiamine-phosphate kinase</shortName>
        <ecNumber evidence="1">2.7.4.16</ecNumber>
    </recommendedName>
</protein>
<evidence type="ECO:0000313" key="4">
    <source>
        <dbReference type="EMBL" id="MDR6227538.1"/>
    </source>
</evidence>
<feature type="binding site" evidence="1">
    <location>
        <position position="76"/>
    </location>
    <ligand>
        <name>Mg(2+)</name>
        <dbReference type="ChEBI" id="CHEBI:18420"/>
        <label>2</label>
    </ligand>
</feature>
<dbReference type="PANTHER" id="PTHR30270">
    <property type="entry name" value="THIAMINE-MONOPHOSPHATE KINASE"/>
    <property type="match status" value="1"/>
</dbReference>
<feature type="binding site" evidence="1">
    <location>
        <position position="76"/>
    </location>
    <ligand>
        <name>Mg(2+)</name>
        <dbReference type="ChEBI" id="CHEBI:18420"/>
        <label>3</label>
    </ligand>
</feature>
<feature type="binding site" evidence="1">
    <location>
        <position position="76"/>
    </location>
    <ligand>
        <name>Mg(2+)</name>
        <dbReference type="ChEBI" id="CHEBI:18420"/>
        <label>4</label>
    </ligand>
</feature>
<feature type="binding site" evidence="1">
    <location>
        <position position="221"/>
    </location>
    <ligand>
        <name>Mg(2+)</name>
        <dbReference type="ChEBI" id="CHEBI:18420"/>
        <label>5</label>
    </ligand>
</feature>
<feature type="binding site" evidence="1">
    <location>
        <position position="30"/>
    </location>
    <ligand>
        <name>Mg(2+)</name>
        <dbReference type="ChEBI" id="CHEBI:18420"/>
        <label>4</label>
    </ligand>
</feature>
<gene>
    <name evidence="1" type="primary">thiL</name>
    <name evidence="4" type="ORF">JOE21_003561</name>
</gene>
<dbReference type="EMBL" id="JAVDQG010000010">
    <property type="protein sequence ID" value="MDR6227538.1"/>
    <property type="molecule type" value="Genomic_DNA"/>
</dbReference>
<dbReference type="RefSeq" id="WP_309868613.1">
    <property type="nucleotide sequence ID" value="NZ_JAVDQG010000010.1"/>
</dbReference>
<dbReference type="Proteomes" id="UP001185012">
    <property type="component" value="Unassembled WGS sequence"/>
</dbReference>
<feature type="binding site" evidence="1">
    <location>
        <position position="47"/>
    </location>
    <ligand>
        <name>Mg(2+)</name>
        <dbReference type="ChEBI" id="CHEBI:18420"/>
        <label>2</label>
    </ligand>
</feature>
<comment type="similarity">
    <text evidence="1">Belongs to the thiamine-monophosphate kinase family.</text>
</comment>
<evidence type="ECO:0000313" key="5">
    <source>
        <dbReference type="Proteomes" id="UP001185012"/>
    </source>
</evidence>
<keyword evidence="1" id="KW-0784">Thiamine biosynthesis</keyword>
<feature type="domain" description="PurM-like N-terminal" evidence="2">
    <location>
        <begin position="28"/>
        <end position="142"/>
    </location>
</feature>
<dbReference type="SUPFAM" id="SSF56042">
    <property type="entry name" value="PurM C-terminal domain-like"/>
    <property type="match status" value="1"/>
</dbReference>